<dbReference type="PROSITE" id="PS51831">
    <property type="entry name" value="HD"/>
    <property type="match status" value="1"/>
</dbReference>
<dbReference type="Ensembl" id="ENSRNOT00000151950.1">
    <property type="protein sequence ID" value="ENSRNOP00000098955.1"/>
    <property type="gene ID" value="ENSRNOG00000021442.8"/>
</dbReference>
<evidence type="ECO:0000256" key="3">
    <source>
        <dbReference type="ARBA" id="ARBA00001941"/>
    </source>
</evidence>
<keyword evidence="14" id="KW-1185">Reference proteome</keyword>
<evidence type="ECO:0000256" key="1">
    <source>
        <dbReference type="ARBA" id="ARBA00001638"/>
    </source>
</evidence>
<dbReference type="SMART" id="SM00471">
    <property type="entry name" value="HDc"/>
    <property type="match status" value="1"/>
</dbReference>
<accession>A0ABK0L4Q4</accession>
<evidence type="ECO:0000256" key="6">
    <source>
        <dbReference type="ARBA" id="ARBA00011738"/>
    </source>
</evidence>
<dbReference type="Gene3D" id="1.10.3210.10">
    <property type="entry name" value="Hypothetical protein af1432"/>
    <property type="match status" value="1"/>
</dbReference>
<evidence type="ECO:0000256" key="4">
    <source>
        <dbReference type="ARBA" id="ARBA00004074"/>
    </source>
</evidence>
<gene>
    <name evidence="13" type="primary">Hddc2</name>
</gene>
<evidence type="ECO:0000313" key="14">
    <source>
        <dbReference type="Proteomes" id="UP000002494"/>
    </source>
</evidence>
<evidence type="ECO:0000256" key="8">
    <source>
        <dbReference type="ARBA" id="ARBA00015933"/>
    </source>
</evidence>
<evidence type="ECO:0000256" key="7">
    <source>
        <dbReference type="ARBA" id="ARBA00012964"/>
    </source>
</evidence>
<name>A0ABK0L4Q4_RAT</name>
<dbReference type="RGD" id="1307562">
    <property type="gene designation" value="Hddc2"/>
</dbReference>
<comment type="cofactor">
    <cofactor evidence="3">
        <name>Co(2+)</name>
        <dbReference type="ChEBI" id="CHEBI:48828"/>
    </cofactor>
</comment>
<comment type="subunit">
    <text evidence="6">Homodimer.</text>
</comment>
<evidence type="ECO:0007829" key="15">
    <source>
        <dbReference type="PeptideAtlas" id="A0ABK0L4Q4"/>
    </source>
</evidence>
<dbReference type="InterPro" id="IPR006674">
    <property type="entry name" value="HD_domain"/>
</dbReference>
<dbReference type="PANTHER" id="PTHR11845">
    <property type="entry name" value="5'-DEOXYNUCLEOTIDASE HDDC2"/>
    <property type="match status" value="1"/>
</dbReference>
<dbReference type="EC" id="3.1.3.89" evidence="7"/>
<comment type="function">
    <text evidence="4">Catalyzes the dephosphorylation of the nucleoside 5'-monophosphates deoxyadenosine monophosphate (dAMP), deoxycytidine monophosphate (dCMP), deoxyguanosine monophosphate (dGMP) and deoxythymidine monophosphate (dTMP).</text>
</comment>
<evidence type="ECO:0000256" key="10">
    <source>
        <dbReference type="ARBA" id="ARBA00022801"/>
    </source>
</evidence>
<reference evidence="13" key="1">
    <citation type="submission" date="2024-01" db="EMBL/GenBank/DDBJ databases">
        <title>GRCr8: a new rat reference genome assembly contstructed from accurate long reads and long range scaffolding.</title>
        <authorList>
            <person name="Doris P.A."/>
            <person name="Kalbfleisch T."/>
            <person name="Li K."/>
            <person name="Howe K."/>
            <person name="Wood J."/>
        </authorList>
    </citation>
    <scope>NUCLEOTIDE SEQUENCE [LARGE SCALE GENOMIC DNA]</scope>
    <source>
        <strain evidence="13">Brown Norway</strain>
    </source>
</reference>
<dbReference type="Proteomes" id="UP000002494">
    <property type="component" value="Chromosome 1"/>
</dbReference>
<keyword evidence="9" id="KW-0479">Metal-binding</keyword>
<keyword evidence="15" id="KW-1267">Proteomics identification</keyword>
<dbReference type="Pfam" id="PF13023">
    <property type="entry name" value="HD_3"/>
    <property type="match status" value="1"/>
</dbReference>
<comment type="cofactor">
    <cofactor evidence="2">
        <name>Mn(2+)</name>
        <dbReference type="ChEBI" id="CHEBI:29035"/>
    </cofactor>
</comment>
<dbReference type="InterPro" id="IPR003607">
    <property type="entry name" value="HD/PDEase_dom"/>
</dbReference>
<reference evidence="13" key="2">
    <citation type="submission" date="2025-08" db="UniProtKB">
        <authorList>
            <consortium name="Ensembl"/>
        </authorList>
    </citation>
    <scope>IDENTIFICATION</scope>
    <source>
        <strain evidence="13">Brown Norway</strain>
    </source>
</reference>
<dbReference type="GeneTree" id="ENSGT00390000009937"/>
<reference evidence="13" key="3">
    <citation type="submission" date="2025-09" db="UniProtKB">
        <authorList>
            <consortium name="Ensembl"/>
        </authorList>
    </citation>
    <scope>IDENTIFICATION</scope>
    <source>
        <strain evidence="13">Brown Norway</strain>
    </source>
</reference>
<comment type="catalytic activity">
    <reaction evidence="1">
        <text>a 2'-deoxyribonucleoside 5'-phosphate + H2O = a 2'-deoxyribonucleoside + phosphate</text>
        <dbReference type="Rhea" id="RHEA:36167"/>
        <dbReference type="ChEBI" id="CHEBI:15377"/>
        <dbReference type="ChEBI" id="CHEBI:18274"/>
        <dbReference type="ChEBI" id="CHEBI:43474"/>
        <dbReference type="ChEBI" id="CHEBI:65317"/>
        <dbReference type="EC" id="3.1.3.89"/>
    </reaction>
</comment>
<dbReference type="InterPro" id="IPR039356">
    <property type="entry name" value="YfbR/HDDC2"/>
</dbReference>
<comment type="similarity">
    <text evidence="5">Belongs to the HDDC2 family.</text>
</comment>
<dbReference type="PANTHER" id="PTHR11845:SF13">
    <property type="entry name" value="5'-DEOXYNUCLEOTIDASE HDDC2"/>
    <property type="match status" value="1"/>
</dbReference>
<organism evidence="13 14">
    <name type="scientific">Rattus norvegicus</name>
    <name type="common">Rat</name>
    <dbReference type="NCBI Taxonomy" id="10116"/>
    <lineage>
        <taxon>Eukaryota</taxon>
        <taxon>Metazoa</taxon>
        <taxon>Chordata</taxon>
        <taxon>Craniata</taxon>
        <taxon>Vertebrata</taxon>
        <taxon>Euteleostomi</taxon>
        <taxon>Mammalia</taxon>
        <taxon>Eutheria</taxon>
        <taxon>Euarchontoglires</taxon>
        <taxon>Glires</taxon>
        <taxon>Rodentia</taxon>
        <taxon>Myomorpha</taxon>
        <taxon>Muroidea</taxon>
        <taxon>Muridae</taxon>
        <taxon>Murinae</taxon>
        <taxon>Rattus</taxon>
    </lineage>
</organism>
<evidence type="ECO:0000259" key="12">
    <source>
        <dbReference type="PROSITE" id="PS51831"/>
    </source>
</evidence>
<evidence type="ECO:0000256" key="2">
    <source>
        <dbReference type="ARBA" id="ARBA00001936"/>
    </source>
</evidence>
<feature type="domain" description="HD" evidence="12">
    <location>
        <begin position="41"/>
        <end position="143"/>
    </location>
</feature>
<sequence>MASATSNCQAGLLRFLRLVGQLKRVPRTGWVYRNVEKPESVSDHMYRMAVMAMVTRDDRLNKDRCIRLALVHDMAECIVGDIAPADNIPKEEKHRREEEAMKEITQLLPEDLRKELYELWEEYETQSSEEARFVKQLDQCEMILQASEYEDMENKPGRLQDFYDSTAALLHQSCWPAWDLHQLHLKVWFSPAQDHVDVGRNGADRRELKLMDCLTNETSREDVDLALHNWPLP</sequence>
<proteinExistence type="evidence at protein level"/>
<evidence type="ECO:0000256" key="5">
    <source>
        <dbReference type="ARBA" id="ARBA00009999"/>
    </source>
</evidence>
<evidence type="ECO:0000256" key="11">
    <source>
        <dbReference type="ARBA" id="ARBA00032735"/>
    </source>
</evidence>
<evidence type="ECO:0000313" key="13">
    <source>
        <dbReference type="Ensembl" id="ENSRNOP00000098955.1"/>
    </source>
</evidence>
<dbReference type="SUPFAM" id="SSF109604">
    <property type="entry name" value="HD-domain/PDEase-like"/>
    <property type="match status" value="1"/>
</dbReference>
<evidence type="ECO:0000256" key="9">
    <source>
        <dbReference type="ARBA" id="ARBA00022723"/>
    </source>
</evidence>
<keyword evidence="10" id="KW-0378">Hydrolase</keyword>
<protein>
    <recommendedName>
        <fullName evidence="8">5'-deoxynucleotidase HDDC2</fullName>
        <ecNumber evidence="7">3.1.3.89</ecNumber>
    </recommendedName>
    <alternativeName>
        <fullName evidence="11">HD domain-containing protein 2</fullName>
    </alternativeName>
</protein>